<accession>A0ABS9E1D7</accession>
<feature type="transmembrane region" description="Helical" evidence="12">
    <location>
        <begin position="50"/>
        <end position="77"/>
    </location>
</feature>
<keyword evidence="13" id="KW-0732">Signal</keyword>
<comment type="caution">
    <text evidence="14">The sequence shown here is derived from an EMBL/GenBank/DDBJ whole genome shotgun (WGS) entry which is preliminary data.</text>
</comment>
<evidence type="ECO:0000256" key="4">
    <source>
        <dbReference type="ARBA" id="ARBA00022475"/>
    </source>
</evidence>
<dbReference type="PRINTS" id="PR00951">
    <property type="entry name" value="FLGBIOSNFLIP"/>
</dbReference>
<reference evidence="14 15" key="1">
    <citation type="submission" date="2022-01" db="EMBL/GenBank/DDBJ databases">
        <authorList>
            <person name="Won M."/>
            <person name="Kim S.-J."/>
            <person name="Kwon S.-W."/>
        </authorList>
    </citation>
    <scope>NUCLEOTIDE SEQUENCE [LARGE SCALE GENOMIC DNA]</scope>
    <source>
        <strain evidence="14 15">KCTC 23505</strain>
    </source>
</reference>
<keyword evidence="9 12" id="KW-0472">Membrane</keyword>
<name>A0ABS9E1D7_9PROT</name>
<evidence type="ECO:0000256" key="10">
    <source>
        <dbReference type="ARBA" id="ARBA00023143"/>
    </source>
</evidence>
<evidence type="ECO:0000256" key="13">
    <source>
        <dbReference type="SAM" id="SignalP"/>
    </source>
</evidence>
<evidence type="ECO:0000256" key="5">
    <source>
        <dbReference type="ARBA" id="ARBA00022692"/>
    </source>
</evidence>
<comment type="similarity">
    <text evidence="1 12">Belongs to the FliP/MopC/SpaP family.</text>
</comment>
<keyword evidence="15" id="KW-1185">Reference proteome</keyword>
<comment type="function">
    <text evidence="12">Plays a role in the flagellum-specific transport system.</text>
</comment>
<keyword evidence="7 12" id="KW-0653">Protein transport</keyword>
<evidence type="ECO:0000256" key="6">
    <source>
        <dbReference type="ARBA" id="ARBA00022795"/>
    </source>
</evidence>
<keyword evidence="14" id="KW-0966">Cell projection</keyword>
<evidence type="ECO:0000256" key="3">
    <source>
        <dbReference type="ARBA" id="ARBA00022448"/>
    </source>
</evidence>
<proteinExistence type="inferred from homology"/>
<organism evidence="14 15">
    <name type="scientific">Acidiphilium iwatense</name>
    <dbReference type="NCBI Taxonomy" id="768198"/>
    <lineage>
        <taxon>Bacteria</taxon>
        <taxon>Pseudomonadati</taxon>
        <taxon>Pseudomonadota</taxon>
        <taxon>Alphaproteobacteria</taxon>
        <taxon>Acetobacterales</taxon>
        <taxon>Acidocellaceae</taxon>
        <taxon>Acidiphilium</taxon>
    </lineage>
</organism>
<dbReference type="PROSITE" id="PS01061">
    <property type="entry name" value="FLIP_2"/>
    <property type="match status" value="1"/>
</dbReference>
<dbReference type="PRINTS" id="PR01302">
    <property type="entry name" value="TYPE3IMPPROT"/>
</dbReference>
<dbReference type="NCBIfam" id="TIGR01103">
    <property type="entry name" value="fliP"/>
    <property type="match status" value="1"/>
</dbReference>
<evidence type="ECO:0000256" key="8">
    <source>
        <dbReference type="ARBA" id="ARBA00022989"/>
    </source>
</evidence>
<dbReference type="Pfam" id="PF00813">
    <property type="entry name" value="FliP"/>
    <property type="match status" value="1"/>
</dbReference>
<feature type="transmembrane region" description="Helical" evidence="12">
    <location>
        <begin position="222"/>
        <end position="243"/>
    </location>
</feature>
<evidence type="ECO:0000256" key="1">
    <source>
        <dbReference type="ARBA" id="ARBA00006257"/>
    </source>
</evidence>
<keyword evidence="4 12" id="KW-1003">Cell membrane</keyword>
<dbReference type="NCBIfam" id="NF009438">
    <property type="entry name" value="PRK12797.1"/>
    <property type="match status" value="1"/>
</dbReference>
<evidence type="ECO:0000313" key="14">
    <source>
        <dbReference type="EMBL" id="MCF3947399.1"/>
    </source>
</evidence>
<dbReference type="Proteomes" id="UP001521209">
    <property type="component" value="Unassembled WGS sequence"/>
</dbReference>
<feature type="transmembrane region" description="Helical" evidence="12">
    <location>
        <begin position="190"/>
        <end position="210"/>
    </location>
</feature>
<keyword evidence="14" id="KW-0282">Flagellum</keyword>
<dbReference type="RefSeq" id="WP_235704621.1">
    <property type="nucleotide sequence ID" value="NZ_JAKGBZ010000022.1"/>
</dbReference>
<gene>
    <name evidence="12 14" type="primary">fliP</name>
    <name evidence="14" type="ORF">L2A60_12000</name>
</gene>
<feature type="chain" id="PRO_5045487821" description="Flagellar biosynthetic protein FliP" evidence="13">
    <location>
        <begin position="27"/>
        <end position="251"/>
    </location>
</feature>
<dbReference type="PANTHER" id="PTHR30587:SF0">
    <property type="entry name" value="FLAGELLAR BIOSYNTHETIC PROTEIN FLIP"/>
    <property type="match status" value="1"/>
</dbReference>
<evidence type="ECO:0000256" key="9">
    <source>
        <dbReference type="ARBA" id="ARBA00023136"/>
    </source>
</evidence>
<keyword evidence="3 12" id="KW-0813">Transport</keyword>
<dbReference type="InterPro" id="IPR005838">
    <property type="entry name" value="T3SS_IM_P"/>
</dbReference>
<evidence type="ECO:0000256" key="12">
    <source>
        <dbReference type="RuleBase" id="RU362069"/>
    </source>
</evidence>
<keyword evidence="5 12" id="KW-0812">Transmembrane</keyword>
<evidence type="ECO:0000256" key="7">
    <source>
        <dbReference type="ARBA" id="ARBA00022927"/>
    </source>
</evidence>
<dbReference type="EMBL" id="JAKGBZ010000022">
    <property type="protein sequence ID" value="MCF3947399.1"/>
    <property type="molecule type" value="Genomic_DNA"/>
</dbReference>
<keyword evidence="6 12" id="KW-1005">Bacterial flagellum biogenesis</keyword>
<evidence type="ECO:0000256" key="11">
    <source>
        <dbReference type="ARBA" id="ARBA00023225"/>
    </source>
</evidence>
<keyword evidence="11 12" id="KW-1006">Bacterial flagellum protein export</keyword>
<dbReference type="PANTHER" id="PTHR30587">
    <property type="entry name" value="FLAGELLAR BIOSYNTHETIC PROTEIN FLIP"/>
    <property type="match status" value="1"/>
</dbReference>
<keyword evidence="14" id="KW-0969">Cilium</keyword>
<comment type="subcellular location">
    <subcellularLocation>
        <location evidence="12">Cell membrane</location>
        <topology evidence="12">Multi-pass membrane protein</topology>
    </subcellularLocation>
    <subcellularLocation>
        <location evidence="12">Bacterial flagellum basal body</location>
    </subcellularLocation>
</comment>
<keyword evidence="8 12" id="KW-1133">Transmembrane helix</keyword>
<feature type="signal peptide" evidence="13">
    <location>
        <begin position="1"/>
        <end position="26"/>
    </location>
</feature>
<keyword evidence="10" id="KW-0975">Bacterial flagellum</keyword>
<sequence length="251" mass="26999">MTVFGRASATITLLLLVAGAPAAAHAQSVTLDLGHGGAPETAKLVQLVVMIGVIALAPSLLVMLTAFTRIIIVLGILRTALGTQTIPPNTVLIGLALFLTYFVMQPVFEQAWHAGLLPMSQGTVGTIDGLRHAAAPFRAFLADNVRASDIRLFLAIAHIKPPADMLHVPWRVLVPGFVVGELRRGFEMGFMIYLPFMVIDLVVSSILMSLGMMMLPPTTVSLPFKLIFFVLVNGWQLVCGSLVRSFPPIHP</sequence>
<protein>
    <recommendedName>
        <fullName evidence="2 12">Flagellar biosynthetic protein FliP</fullName>
    </recommendedName>
</protein>
<evidence type="ECO:0000256" key="2">
    <source>
        <dbReference type="ARBA" id="ARBA00021714"/>
    </source>
</evidence>
<dbReference type="InterPro" id="IPR005837">
    <property type="entry name" value="FliP"/>
</dbReference>
<feature type="transmembrane region" description="Helical" evidence="12">
    <location>
        <begin position="89"/>
        <end position="108"/>
    </location>
</feature>
<evidence type="ECO:0000313" key="15">
    <source>
        <dbReference type="Proteomes" id="UP001521209"/>
    </source>
</evidence>